<dbReference type="EMBL" id="PFCB01000018">
    <property type="protein sequence ID" value="PIR74506.1"/>
    <property type="molecule type" value="Genomic_DNA"/>
</dbReference>
<evidence type="ECO:0000259" key="7">
    <source>
        <dbReference type="Pfam" id="PF00117"/>
    </source>
</evidence>
<evidence type="ECO:0000256" key="6">
    <source>
        <dbReference type="SAM" id="Phobius"/>
    </source>
</evidence>
<keyword evidence="2" id="KW-0547">Nucleotide-binding</keyword>
<dbReference type="Pfam" id="PF00117">
    <property type="entry name" value="GATase"/>
    <property type="match status" value="1"/>
</dbReference>
<feature type="non-terminal residue" evidence="8">
    <location>
        <position position="105"/>
    </location>
</feature>
<evidence type="ECO:0000256" key="2">
    <source>
        <dbReference type="ARBA" id="ARBA00022741"/>
    </source>
</evidence>
<dbReference type="AlphaFoldDB" id="A0A2H0TSJ5"/>
<dbReference type="InterPro" id="IPR017926">
    <property type="entry name" value="GATASE"/>
</dbReference>
<comment type="caution">
    <text evidence="8">The sequence shown here is derived from an EMBL/GenBank/DDBJ whole genome shotgun (WGS) entry which is preliminary data.</text>
</comment>
<proteinExistence type="predicted"/>
<evidence type="ECO:0000256" key="1">
    <source>
        <dbReference type="ARBA" id="ARBA00022598"/>
    </source>
</evidence>
<evidence type="ECO:0000313" key="8">
    <source>
        <dbReference type="EMBL" id="PIR74506.1"/>
    </source>
</evidence>
<keyword evidence="1" id="KW-0436">Ligase</keyword>
<keyword evidence="3" id="KW-0332">GMP biosynthesis</keyword>
<sequence length="105" mass="11789">MKEHTERQRALLKKEAIAIVDFGSQYVHLIANRIRRQGVYAEIMLPTVSLERLKKYKGVILSGGPNSVYQRGAPQMSKRLFALGIPVLGICYGHHLMMKLLGGKV</sequence>
<dbReference type="GO" id="GO:0003921">
    <property type="term" value="F:GMP synthase activity"/>
    <property type="evidence" value="ECO:0007669"/>
    <property type="project" value="TreeGrafter"/>
</dbReference>
<feature type="transmembrane region" description="Helical" evidence="6">
    <location>
        <begin position="80"/>
        <end position="97"/>
    </location>
</feature>
<evidence type="ECO:0000313" key="9">
    <source>
        <dbReference type="Proteomes" id="UP000230154"/>
    </source>
</evidence>
<accession>A0A2H0TSJ5</accession>
<evidence type="ECO:0000256" key="5">
    <source>
        <dbReference type="ARBA" id="ARBA00022840"/>
    </source>
</evidence>
<organism evidence="8 9">
    <name type="scientific">Candidatus Magasanikbacteria bacterium CG10_big_fil_rev_8_21_14_0_10_47_10</name>
    <dbReference type="NCBI Taxonomy" id="1974652"/>
    <lineage>
        <taxon>Bacteria</taxon>
        <taxon>Candidatus Magasanikiibacteriota</taxon>
    </lineage>
</organism>
<protein>
    <submittedName>
        <fullName evidence="8">Glutamine-hydrolyzing GMP synthase</fullName>
    </submittedName>
</protein>
<keyword evidence="6" id="KW-0472">Membrane</keyword>
<keyword evidence="6" id="KW-0812">Transmembrane</keyword>
<dbReference type="InterPro" id="IPR029062">
    <property type="entry name" value="Class_I_gatase-like"/>
</dbReference>
<dbReference type="PANTHER" id="PTHR11922:SF2">
    <property type="entry name" value="GMP SYNTHASE [GLUTAMINE-HYDROLYZING]"/>
    <property type="match status" value="1"/>
</dbReference>
<keyword evidence="4" id="KW-0658">Purine biosynthesis</keyword>
<dbReference type="Proteomes" id="UP000230154">
    <property type="component" value="Unassembled WGS sequence"/>
</dbReference>
<feature type="domain" description="Glutamine amidotransferase" evidence="7">
    <location>
        <begin position="19"/>
        <end position="105"/>
    </location>
</feature>
<name>A0A2H0TSJ5_9BACT</name>
<dbReference type="GO" id="GO:0005829">
    <property type="term" value="C:cytosol"/>
    <property type="evidence" value="ECO:0007669"/>
    <property type="project" value="TreeGrafter"/>
</dbReference>
<keyword evidence="5" id="KW-0067">ATP-binding</keyword>
<gene>
    <name evidence="8" type="ORF">COU35_01940</name>
</gene>
<dbReference type="GO" id="GO:0005524">
    <property type="term" value="F:ATP binding"/>
    <property type="evidence" value="ECO:0007669"/>
    <property type="project" value="UniProtKB-KW"/>
</dbReference>
<dbReference type="PROSITE" id="PS51273">
    <property type="entry name" value="GATASE_TYPE_1"/>
    <property type="match status" value="1"/>
</dbReference>
<keyword evidence="6" id="KW-1133">Transmembrane helix</keyword>
<dbReference type="Gene3D" id="3.40.50.880">
    <property type="match status" value="1"/>
</dbReference>
<dbReference type="PRINTS" id="PR00099">
    <property type="entry name" value="CPSGATASE"/>
</dbReference>
<evidence type="ECO:0000256" key="3">
    <source>
        <dbReference type="ARBA" id="ARBA00022749"/>
    </source>
</evidence>
<dbReference type="PANTHER" id="PTHR11922">
    <property type="entry name" value="GMP SYNTHASE-RELATED"/>
    <property type="match status" value="1"/>
</dbReference>
<evidence type="ECO:0000256" key="4">
    <source>
        <dbReference type="ARBA" id="ARBA00022755"/>
    </source>
</evidence>
<reference evidence="9" key="1">
    <citation type="submission" date="2017-09" db="EMBL/GenBank/DDBJ databases">
        <title>Depth-based differentiation of microbial function through sediment-hosted aquifers and enrichment of novel symbionts in the deep terrestrial subsurface.</title>
        <authorList>
            <person name="Probst A.J."/>
            <person name="Ladd B."/>
            <person name="Jarett J.K."/>
            <person name="Geller-Mcgrath D.E."/>
            <person name="Sieber C.M.K."/>
            <person name="Emerson J.B."/>
            <person name="Anantharaman K."/>
            <person name="Thomas B.C."/>
            <person name="Malmstrom R."/>
            <person name="Stieglmeier M."/>
            <person name="Klingl A."/>
            <person name="Woyke T."/>
            <person name="Ryan C.M."/>
            <person name="Banfield J.F."/>
        </authorList>
    </citation>
    <scope>NUCLEOTIDE SEQUENCE [LARGE SCALE GENOMIC DNA]</scope>
</reference>
<dbReference type="SUPFAM" id="SSF52317">
    <property type="entry name" value="Class I glutamine amidotransferase-like"/>
    <property type="match status" value="1"/>
</dbReference>